<sequence length="384" mass="39780">MAGRLPAILSVMIVGFGLFIFSGLRAETINFVPVSGTDATDVTVLPLTATSNGDIFKLSTSDDKRMASNAAWPGAGAYDESKYLEFVFNPDIPEEAQVISVTVTHEFRRNTILAGAKLEVWDGSAWHDLALTLPGATAADLSETKDVTDFISTPVQVNALKVRFLAYRDSAATSATTSHDYLDLSVTYTSTAVSVSLASLSPSSFNDSSGSMATSSPSTTPAPTLIPTATPSSSPDQSPERVQAQNTPAISNSPTITPTLSPTPSPTLWPTPALTAVPSQIAVPASAPVPASANIAIVSSTPSLIAVAKPSPSAAQPSPTTPANNLTAAIAGTPKSSKAAVSPVPAPVKQISSPAKPVSPIKNLINAVVDMWHLCIYLISMLKR</sequence>
<evidence type="ECO:0000256" key="1">
    <source>
        <dbReference type="SAM" id="MobiDB-lite"/>
    </source>
</evidence>
<dbReference type="EMBL" id="LCPC01000002">
    <property type="protein sequence ID" value="KKU90031.1"/>
    <property type="molecule type" value="Genomic_DNA"/>
</dbReference>
<comment type="caution">
    <text evidence="2">The sequence shown here is derived from an EMBL/GenBank/DDBJ whole genome shotgun (WGS) entry which is preliminary data.</text>
</comment>
<gene>
    <name evidence="2" type="ORF">UY20_C0002G0011</name>
</gene>
<accession>A0A0G1U7E2</accession>
<evidence type="ECO:0000313" key="3">
    <source>
        <dbReference type="Proteomes" id="UP000034403"/>
    </source>
</evidence>
<reference evidence="2 3" key="1">
    <citation type="journal article" date="2015" name="Nature">
        <title>rRNA introns, odd ribosomes, and small enigmatic genomes across a large radiation of phyla.</title>
        <authorList>
            <person name="Brown C.T."/>
            <person name="Hug L.A."/>
            <person name="Thomas B.C."/>
            <person name="Sharon I."/>
            <person name="Castelle C.J."/>
            <person name="Singh A."/>
            <person name="Wilkins M.J."/>
            <person name="Williams K.H."/>
            <person name="Banfield J.F."/>
        </authorList>
    </citation>
    <scope>NUCLEOTIDE SEQUENCE [LARGE SCALE GENOMIC DNA]</scope>
</reference>
<feature type="compositionally biased region" description="Polar residues" evidence="1">
    <location>
        <begin position="243"/>
        <end position="252"/>
    </location>
</feature>
<feature type="region of interest" description="Disordered" evidence="1">
    <location>
        <begin position="206"/>
        <end position="267"/>
    </location>
</feature>
<evidence type="ECO:0000313" key="2">
    <source>
        <dbReference type="EMBL" id="KKU90031.1"/>
    </source>
</evidence>
<dbReference type="Proteomes" id="UP000034403">
    <property type="component" value="Unassembled WGS sequence"/>
</dbReference>
<organism evidence="2 3">
    <name type="scientific">Candidatus Yanofskybacteria bacterium GW2011_GWA1_48_10</name>
    <dbReference type="NCBI Taxonomy" id="1619022"/>
    <lineage>
        <taxon>Bacteria</taxon>
        <taxon>Candidatus Yanofskyibacteriota</taxon>
    </lineage>
</organism>
<feature type="compositionally biased region" description="Low complexity" evidence="1">
    <location>
        <begin position="206"/>
        <end position="235"/>
    </location>
</feature>
<name>A0A0G1U7E2_9BACT</name>
<protein>
    <submittedName>
        <fullName evidence="2">Uncharacterized protein</fullName>
    </submittedName>
</protein>
<proteinExistence type="predicted"/>
<dbReference type="AlphaFoldDB" id="A0A0G1U7E2"/>